<dbReference type="EMBL" id="UINC01140949">
    <property type="protein sequence ID" value="SVD28396.1"/>
    <property type="molecule type" value="Genomic_DNA"/>
</dbReference>
<dbReference type="Pfam" id="PF11246">
    <property type="entry name" value="Phage_gp53"/>
    <property type="match status" value="1"/>
</dbReference>
<dbReference type="AlphaFoldDB" id="A0A382U256"/>
<name>A0A382U256_9ZZZZ</name>
<gene>
    <name evidence="1" type="ORF">METZ01_LOCUS381250</name>
</gene>
<protein>
    <submittedName>
        <fullName evidence="1">Uncharacterized protein</fullName>
    </submittedName>
</protein>
<organism evidence="1">
    <name type="scientific">marine metagenome</name>
    <dbReference type="NCBI Taxonomy" id="408172"/>
    <lineage>
        <taxon>unclassified sequences</taxon>
        <taxon>metagenomes</taxon>
        <taxon>ecological metagenomes</taxon>
    </lineage>
</organism>
<dbReference type="InterPro" id="IPR022607">
    <property type="entry name" value="Phage_T4_Gp53_baseplate_wedge"/>
</dbReference>
<evidence type="ECO:0000313" key="1">
    <source>
        <dbReference type="EMBL" id="SVD28396.1"/>
    </source>
</evidence>
<reference evidence="1" key="1">
    <citation type="submission" date="2018-05" db="EMBL/GenBank/DDBJ databases">
        <authorList>
            <person name="Lanie J.A."/>
            <person name="Ng W.-L."/>
            <person name="Kazmierczak K.M."/>
            <person name="Andrzejewski T.M."/>
            <person name="Davidsen T.M."/>
            <person name="Wayne K.J."/>
            <person name="Tettelin H."/>
            <person name="Glass J.I."/>
            <person name="Rusch D."/>
            <person name="Podicherti R."/>
            <person name="Tsui H.-C.T."/>
            <person name="Winkler M.E."/>
        </authorList>
    </citation>
    <scope>NUCLEOTIDE SEQUENCE</scope>
</reference>
<accession>A0A382U256</accession>
<sequence length="191" mass="22112">MSEFFQHYPQISYDISGTKPVKVKTIINLMEKAKIKSAIKDDIVAYYPYSIMEGERPDHVSKKIYGNVKYTWLIFLINDITDPIYDWPLGTREFGAYVKNKYGSLATAKNSIHQYEQILRTRVEATGTTEAIPEARIIIDETTYDTLAVGARDIKYCYDWEVDRNEAKRDIKLIGRNFVADILTEHAEKLE</sequence>
<proteinExistence type="predicted"/>